<evidence type="ECO:0000256" key="4">
    <source>
        <dbReference type="ARBA" id="ARBA00023015"/>
    </source>
</evidence>
<dbReference type="InterPro" id="IPR052035">
    <property type="entry name" value="ZnF_BED_domain_contain"/>
</dbReference>
<reference evidence="8" key="1">
    <citation type="journal article" date="2018" name="Nat. Commun.">
        <title>Diversity and evolution of the emerging Pandoraviridae family.</title>
        <authorList>
            <person name="Legendre M."/>
            <person name="Fabre E."/>
            <person name="Poirot O."/>
            <person name="Jeudy S."/>
            <person name="Lartigue A."/>
            <person name="Alempic J.M."/>
            <person name="Beucher L."/>
            <person name="Philippe N."/>
            <person name="Bertaux L."/>
            <person name="Christo-Foroux E."/>
            <person name="Labadie K."/>
            <person name="Coute Y."/>
            <person name="Abergel C."/>
            <person name="Claverie J.M."/>
        </authorList>
    </citation>
    <scope>NUCLEOTIDE SEQUENCE [LARGE SCALE GENOMIC DNA]</scope>
    <source>
        <strain evidence="8">Quercus</strain>
    </source>
</reference>
<dbReference type="InterPro" id="IPR036236">
    <property type="entry name" value="Znf_C2H2_sf"/>
</dbReference>
<evidence type="ECO:0000256" key="5">
    <source>
        <dbReference type="ARBA" id="ARBA00023163"/>
    </source>
</evidence>
<protein>
    <submittedName>
        <fullName evidence="8">Zinc-finger domain containing protein</fullName>
    </submittedName>
</protein>
<dbReference type="InterPro" id="IPR003656">
    <property type="entry name" value="Znf_BED"/>
</dbReference>
<organism evidence="8">
    <name type="scientific">Pandoravirus quercus</name>
    <dbReference type="NCBI Taxonomy" id="2107709"/>
    <lineage>
        <taxon>Viruses</taxon>
        <taxon>Pandoravirus</taxon>
    </lineage>
</organism>
<keyword evidence="2 8" id="KW-0863">Zinc-finger</keyword>
<dbReference type="SUPFAM" id="SSF57667">
    <property type="entry name" value="beta-beta-alpha zinc fingers"/>
    <property type="match status" value="1"/>
</dbReference>
<evidence type="ECO:0000256" key="6">
    <source>
        <dbReference type="SAM" id="MobiDB-lite"/>
    </source>
</evidence>
<dbReference type="RefSeq" id="YP_009483797.1">
    <property type="nucleotide sequence ID" value="NC_037667.1"/>
</dbReference>
<evidence type="ECO:0000259" key="7">
    <source>
        <dbReference type="PROSITE" id="PS50808"/>
    </source>
</evidence>
<dbReference type="Pfam" id="PF02892">
    <property type="entry name" value="zf-BED"/>
    <property type="match status" value="1"/>
</dbReference>
<evidence type="ECO:0000256" key="2">
    <source>
        <dbReference type="ARBA" id="ARBA00022771"/>
    </source>
</evidence>
<sequence>MCAAKVAKEGQVSDLAQERKKPRKGNRARRSEAWTHFEATDEGRECKHCGRLFSTTTATGTLMNHIKCEHDDDGDAVEVQKEATFEKKRADALVTKLITKKCLPLSLVEDEDFVQLLKYLCPKYEPPKRRNLRRELPKAKTVLAAATKKK</sequence>
<dbReference type="Proteomes" id="UP000248852">
    <property type="component" value="Segment"/>
</dbReference>
<dbReference type="PANTHER" id="PTHR46481">
    <property type="entry name" value="ZINC FINGER BED DOMAIN-CONTAINING PROTEIN 4"/>
    <property type="match status" value="1"/>
</dbReference>
<accession>A0A2U7UAQ3</accession>
<keyword evidence="1" id="KW-0479">Metal-binding</keyword>
<dbReference type="PROSITE" id="PS50808">
    <property type="entry name" value="ZF_BED"/>
    <property type="match status" value="1"/>
</dbReference>
<keyword evidence="5" id="KW-0804">Transcription</keyword>
<evidence type="ECO:0000313" key="8">
    <source>
        <dbReference type="EMBL" id="AVK75528.1"/>
    </source>
</evidence>
<keyword evidence="4" id="KW-0805">Transcription regulation</keyword>
<dbReference type="GeneID" id="36844669"/>
<dbReference type="KEGG" id="vg:36844669"/>
<dbReference type="SMART" id="SM00614">
    <property type="entry name" value="ZnF_BED"/>
    <property type="match status" value="1"/>
</dbReference>
<dbReference type="GO" id="GO:0008270">
    <property type="term" value="F:zinc ion binding"/>
    <property type="evidence" value="ECO:0007669"/>
    <property type="project" value="UniProtKB-KW"/>
</dbReference>
<feature type="domain" description="BED-type" evidence="7">
    <location>
        <begin position="28"/>
        <end position="77"/>
    </location>
</feature>
<dbReference type="EMBL" id="MG011689">
    <property type="protein sequence ID" value="AVK75528.1"/>
    <property type="molecule type" value="Genomic_DNA"/>
</dbReference>
<dbReference type="PANTHER" id="PTHR46481:SF10">
    <property type="entry name" value="ZINC FINGER BED DOMAIN-CONTAINING PROTEIN 39"/>
    <property type="match status" value="1"/>
</dbReference>
<evidence type="ECO:0000256" key="3">
    <source>
        <dbReference type="ARBA" id="ARBA00022833"/>
    </source>
</evidence>
<dbReference type="GO" id="GO:0003677">
    <property type="term" value="F:DNA binding"/>
    <property type="evidence" value="ECO:0007669"/>
    <property type="project" value="InterPro"/>
</dbReference>
<gene>
    <name evidence="8" type="ORF">pqer_cds_1106</name>
</gene>
<keyword evidence="3" id="KW-0862">Zinc</keyword>
<evidence type="ECO:0000256" key="1">
    <source>
        <dbReference type="ARBA" id="ARBA00022723"/>
    </source>
</evidence>
<proteinExistence type="predicted"/>
<dbReference type="SUPFAM" id="SSF140996">
    <property type="entry name" value="Hermes dimerisation domain"/>
    <property type="match status" value="1"/>
</dbReference>
<name>A0A2U7UAQ3_9VIRU</name>
<feature type="region of interest" description="Disordered" evidence="6">
    <location>
        <begin position="1"/>
        <end position="31"/>
    </location>
</feature>